<dbReference type="EMBL" id="BPVZ01000980">
    <property type="protein sequence ID" value="GKV52981.1"/>
    <property type="molecule type" value="Genomic_DNA"/>
</dbReference>
<gene>
    <name evidence="1" type="ORF">SLEP1_g59531</name>
</gene>
<organism evidence="1 2">
    <name type="scientific">Rubroshorea leprosula</name>
    <dbReference type="NCBI Taxonomy" id="152421"/>
    <lineage>
        <taxon>Eukaryota</taxon>
        <taxon>Viridiplantae</taxon>
        <taxon>Streptophyta</taxon>
        <taxon>Embryophyta</taxon>
        <taxon>Tracheophyta</taxon>
        <taxon>Spermatophyta</taxon>
        <taxon>Magnoliopsida</taxon>
        <taxon>eudicotyledons</taxon>
        <taxon>Gunneridae</taxon>
        <taxon>Pentapetalae</taxon>
        <taxon>rosids</taxon>
        <taxon>malvids</taxon>
        <taxon>Malvales</taxon>
        <taxon>Dipterocarpaceae</taxon>
        <taxon>Rubroshorea</taxon>
    </lineage>
</organism>
<dbReference type="AlphaFoldDB" id="A0AAV5MW77"/>
<keyword evidence="2" id="KW-1185">Reference proteome</keyword>
<accession>A0AAV5MW77</accession>
<name>A0AAV5MW77_9ROSI</name>
<dbReference type="Proteomes" id="UP001054252">
    <property type="component" value="Unassembled WGS sequence"/>
</dbReference>
<protein>
    <submittedName>
        <fullName evidence="1">Uncharacterized protein</fullName>
    </submittedName>
</protein>
<sequence length="36" mass="3930">MCDFWAFFRFPEFPLALPAGSSAICNFGLLAGFPGM</sequence>
<evidence type="ECO:0000313" key="1">
    <source>
        <dbReference type="EMBL" id="GKV52981.1"/>
    </source>
</evidence>
<reference evidence="1 2" key="1">
    <citation type="journal article" date="2021" name="Commun. Biol.">
        <title>The genome of Shorea leprosula (Dipterocarpaceae) highlights the ecological relevance of drought in aseasonal tropical rainforests.</title>
        <authorList>
            <person name="Ng K.K.S."/>
            <person name="Kobayashi M.J."/>
            <person name="Fawcett J.A."/>
            <person name="Hatakeyama M."/>
            <person name="Paape T."/>
            <person name="Ng C.H."/>
            <person name="Ang C.C."/>
            <person name="Tnah L.H."/>
            <person name="Lee C.T."/>
            <person name="Nishiyama T."/>
            <person name="Sese J."/>
            <person name="O'Brien M.J."/>
            <person name="Copetti D."/>
            <person name="Mohd Noor M.I."/>
            <person name="Ong R.C."/>
            <person name="Putra M."/>
            <person name="Sireger I.Z."/>
            <person name="Indrioko S."/>
            <person name="Kosugi Y."/>
            <person name="Izuno A."/>
            <person name="Isagi Y."/>
            <person name="Lee S.L."/>
            <person name="Shimizu K.K."/>
        </authorList>
    </citation>
    <scope>NUCLEOTIDE SEQUENCE [LARGE SCALE GENOMIC DNA]</scope>
    <source>
        <strain evidence="1">214</strain>
    </source>
</reference>
<evidence type="ECO:0000313" key="2">
    <source>
        <dbReference type="Proteomes" id="UP001054252"/>
    </source>
</evidence>
<proteinExistence type="predicted"/>
<comment type="caution">
    <text evidence="1">The sequence shown here is derived from an EMBL/GenBank/DDBJ whole genome shotgun (WGS) entry which is preliminary data.</text>
</comment>